<evidence type="ECO:0000256" key="3">
    <source>
        <dbReference type="ARBA" id="ARBA00022679"/>
    </source>
</evidence>
<dbReference type="AlphaFoldDB" id="A0AAN9G8F1"/>
<evidence type="ECO:0000256" key="5">
    <source>
        <dbReference type="ARBA" id="ARBA00022989"/>
    </source>
</evidence>
<sequence>MTSSAALKSSPFSHVLVNDKNKMLYCIVAKVACSNWRRVLLALSGKVNATNPTDINIHAVHHQYKSLLPLLRSFTRPESEHRLSNYYKFMFVRNPLERLLSAWRNKFQTNMSTSVSFRRYFVQVIVRQYRNDSQQLDKKSLDSVQIRFDEFLRFVVDQAEKGAVLNDHWERFHKLCHPCTVRYDFVGRYEHLEEDAMRVLKSVHADRMVRFPERSAVYKHSRTTEVMREFYKDIPASLLKRVYRCYQEDFQLFNYSVPDFLKLENNK</sequence>
<keyword evidence="6 9" id="KW-0333">Golgi apparatus</keyword>
<evidence type="ECO:0000256" key="1">
    <source>
        <dbReference type="ARBA" id="ARBA00004323"/>
    </source>
</evidence>
<evidence type="ECO:0000313" key="10">
    <source>
        <dbReference type="EMBL" id="KAK7097670.1"/>
    </source>
</evidence>
<evidence type="ECO:0000256" key="9">
    <source>
        <dbReference type="RuleBase" id="RU364020"/>
    </source>
</evidence>
<gene>
    <name evidence="10" type="ORF">V1264_004614</name>
</gene>
<dbReference type="InterPro" id="IPR005331">
    <property type="entry name" value="Sulfotransferase"/>
</dbReference>
<organism evidence="10 11">
    <name type="scientific">Littorina saxatilis</name>
    <dbReference type="NCBI Taxonomy" id="31220"/>
    <lineage>
        <taxon>Eukaryota</taxon>
        <taxon>Metazoa</taxon>
        <taxon>Spiralia</taxon>
        <taxon>Lophotrochozoa</taxon>
        <taxon>Mollusca</taxon>
        <taxon>Gastropoda</taxon>
        <taxon>Caenogastropoda</taxon>
        <taxon>Littorinimorpha</taxon>
        <taxon>Littorinoidea</taxon>
        <taxon>Littorinidae</taxon>
        <taxon>Littorina</taxon>
    </lineage>
</organism>
<keyword evidence="9" id="KW-0119">Carbohydrate metabolism</keyword>
<dbReference type="Pfam" id="PF03567">
    <property type="entry name" value="Sulfotransfer_2"/>
    <property type="match status" value="1"/>
</dbReference>
<dbReference type="PANTHER" id="PTHR12137:SF54">
    <property type="entry name" value="CARBOHYDRATE SULFOTRANSFERASE"/>
    <property type="match status" value="1"/>
</dbReference>
<dbReference type="SUPFAM" id="SSF52540">
    <property type="entry name" value="P-loop containing nucleoside triphosphate hydrolases"/>
    <property type="match status" value="1"/>
</dbReference>
<keyword evidence="4" id="KW-0812">Transmembrane</keyword>
<evidence type="ECO:0000256" key="4">
    <source>
        <dbReference type="ARBA" id="ARBA00022692"/>
    </source>
</evidence>
<evidence type="ECO:0000256" key="8">
    <source>
        <dbReference type="ARBA" id="ARBA00023180"/>
    </source>
</evidence>
<keyword evidence="11" id="KW-1185">Reference proteome</keyword>
<dbReference type="EMBL" id="JBAMIC010000013">
    <property type="protein sequence ID" value="KAK7097670.1"/>
    <property type="molecule type" value="Genomic_DNA"/>
</dbReference>
<comment type="similarity">
    <text evidence="2 9">Belongs to the sulfotransferase 2 family.</text>
</comment>
<dbReference type="GO" id="GO:0016051">
    <property type="term" value="P:carbohydrate biosynthetic process"/>
    <property type="evidence" value="ECO:0007669"/>
    <property type="project" value="InterPro"/>
</dbReference>
<dbReference type="InterPro" id="IPR027417">
    <property type="entry name" value="P-loop_NTPase"/>
</dbReference>
<name>A0AAN9G8F1_9CAEN</name>
<dbReference type="GO" id="GO:0000139">
    <property type="term" value="C:Golgi membrane"/>
    <property type="evidence" value="ECO:0007669"/>
    <property type="project" value="UniProtKB-SubCell"/>
</dbReference>
<dbReference type="InterPro" id="IPR018011">
    <property type="entry name" value="Carb_sulfotrans_8-10"/>
</dbReference>
<dbReference type="PANTHER" id="PTHR12137">
    <property type="entry name" value="CARBOHYDRATE SULFOTRANSFERASE"/>
    <property type="match status" value="1"/>
</dbReference>
<dbReference type="GO" id="GO:0008146">
    <property type="term" value="F:sulfotransferase activity"/>
    <property type="evidence" value="ECO:0007669"/>
    <property type="project" value="InterPro"/>
</dbReference>
<keyword evidence="9" id="KW-0735">Signal-anchor</keyword>
<reference evidence="10 11" key="1">
    <citation type="submission" date="2024-02" db="EMBL/GenBank/DDBJ databases">
        <title>Chromosome-scale genome assembly of the rough periwinkle Littorina saxatilis.</title>
        <authorList>
            <person name="De Jode A."/>
            <person name="Faria R."/>
            <person name="Formenti G."/>
            <person name="Sims Y."/>
            <person name="Smith T.P."/>
            <person name="Tracey A."/>
            <person name="Wood J.M.D."/>
            <person name="Zagrodzka Z.B."/>
            <person name="Johannesson K."/>
            <person name="Butlin R.K."/>
            <person name="Leder E.H."/>
        </authorList>
    </citation>
    <scope>NUCLEOTIDE SEQUENCE [LARGE SCALE GENOMIC DNA]</scope>
    <source>
        <strain evidence="10">Snail1</strain>
        <tissue evidence="10">Muscle</tissue>
    </source>
</reference>
<comment type="caution">
    <text evidence="10">The sequence shown here is derived from an EMBL/GenBank/DDBJ whole genome shotgun (WGS) entry which is preliminary data.</text>
</comment>
<keyword evidence="3 9" id="KW-0808">Transferase</keyword>
<keyword evidence="7" id="KW-0472">Membrane</keyword>
<evidence type="ECO:0000313" key="11">
    <source>
        <dbReference type="Proteomes" id="UP001374579"/>
    </source>
</evidence>
<evidence type="ECO:0000256" key="6">
    <source>
        <dbReference type="ARBA" id="ARBA00023034"/>
    </source>
</evidence>
<evidence type="ECO:0000256" key="7">
    <source>
        <dbReference type="ARBA" id="ARBA00023136"/>
    </source>
</evidence>
<proteinExistence type="inferred from homology"/>
<keyword evidence="8 9" id="KW-0325">Glycoprotein</keyword>
<evidence type="ECO:0000256" key="2">
    <source>
        <dbReference type="ARBA" id="ARBA00006339"/>
    </source>
</evidence>
<keyword evidence="5" id="KW-1133">Transmembrane helix</keyword>
<accession>A0AAN9G8F1</accession>
<comment type="subcellular location">
    <subcellularLocation>
        <location evidence="1 9">Golgi apparatus membrane</location>
        <topology evidence="1 9">Single-pass type II membrane protein</topology>
    </subcellularLocation>
</comment>
<protein>
    <recommendedName>
        <fullName evidence="9">Carbohydrate sulfotransferase</fullName>
        <ecNumber evidence="9">2.8.2.-</ecNumber>
    </recommendedName>
</protein>
<dbReference type="Proteomes" id="UP001374579">
    <property type="component" value="Unassembled WGS sequence"/>
</dbReference>
<dbReference type="EC" id="2.8.2.-" evidence="9"/>